<name>A0A2A9EB80_9MICO</name>
<dbReference type="EMBL" id="PDJH01000001">
    <property type="protein sequence ID" value="PFG35502.1"/>
    <property type="molecule type" value="Genomic_DNA"/>
</dbReference>
<dbReference type="PANTHER" id="PTHR42793:SF1">
    <property type="entry name" value="PEPTIDYL-LYSINE N-ACETYLTRANSFERASE PATZ"/>
    <property type="match status" value="1"/>
</dbReference>
<dbReference type="Gene3D" id="3.40.630.30">
    <property type="match status" value="1"/>
</dbReference>
<evidence type="ECO:0000259" key="2">
    <source>
        <dbReference type="PROSITE" id="PS50975"/>
    </source>
</evidence>
<dbReference type="SUPFAM" id="SSF55729">
    <property type="entry name" value="Acyl-CoA N-acyltransferases (Nat)"/>
    <property type="match status" value="1"/>
</dbReference>
<dbReference type="SUPFAM" id="SSF56059">
    <property type="entry name" value="Glutathione synthetase ATP-binding domain-like"/>
    <property type="match status" value="1"/>
</dbReference>
<keyword evidence="1" id="KW-0067">ATP-binding</keyword>
<dbReference type="Pfam" id="PF00583">
    <property type="entry name" value="Acetyltransf_1"/>
    <property type="match status" value="1"/>
</dbReference>
<dbReference type="InterPro" id="IPR016181">
    <property type="entry name" value="Acyl_CoA_acyltransferase"/>
</dbReference>
<feature type="domain" description="ATP-grasp" evidence="2">
    <location>
        <begin position="713"/>
        <end position="930"/>
    </location>
</feature>
<organism evidence="4 5">
    <name type="scientific">Flavimobilis soli</name>
    <dbReference type="NCBI Taxonomy" id="442709"/>
    <lineage>
        <taxon>Bacteria</taxon>
        <taxon>Bacillati</taxon>
        <taxon>Actinomycetota</taxon>
        <taxon>Actinomycetes</taxon>
        <taxon>Micrococcales</taxon>
        <taxon>Jonesiaceae</taxon>
        <taxon>Flavimobilis</taxon>
    </lineage>
</organism>
<evidence type="ECO:0000259" key="3">
    <source>
        <dbReference type="PROSITE" id="PS51186"/>
    </source>
</evidence>
<dbReference type="AlphaFoldDB" id="A0A2A9EB80"/>
<keyword evidence="5" id="KW-1185">Reference proteome</keyword>
<dbReference type="Gene3D" id="3.40.50.720">
    <property type="entry name" value="NAD(P)-binding Rossmann-like Domain"/>
    <property type="match status" value="1"/>
</dbReference>
<dbReference type="SUPFAM" id="SSF51735">
    <property type="entry name" value="NAD(P)-binding Rossmann-fold domains"/>
    <property type="match status" value="1"/>
</dbReference>
<dbReference type="Proteomes" id="UP000221394">
    <property type="component" value="Unassembled WGS sequence"/>
</dbReference>
<dbReference type="RefSeq" id="WP_098456795.1">
    <property type="nucleotide sequence ID" value="NZ_PDJH01000001.1"/>
</dbReference>
<dbReference type="GO" id="GO:0046872">
    <property type="term" value="F:metal ion binding"/>
    <property type="evidence" value="ECO:0007669"/>
    <property type="project" value="InterPro"/>
</dbReference>
<dbReference type="GO" id="GO:0016747">
    <property type="term" value="F:acyltransferase activity, transferring groups other than amino-acyl groups"/>
    <property type="evidence" value="ECO:0007669"/>
    <property type="project" value="InterPro"/>
</dbReference>
<dbReference type="Pfam" id="PF13607">
    <property type="entry name" value="Succ_CoA_lig"/>
    <property type="match status" value="1"/>
</dbReference>
<feature type="domain" description="N-acetyltransferase" evidence="3">
    <location>
        <begin position="29"/>
        <end position="187"/>
    </location>
</feature>
<dbReference type="Gene3D" id="3.30.1490.20">
    <property type="entry name" value="ATP-grasp fold, A domain"/>
    <property type="match status" value="1"/>
</dbReference>
<dbReference type="PANTHER" id="PTHR42793">
    <property type="entry name" value="COA BINDING DOMAIN CONTAINING PROTEIN"/>
    <property type="match status" value="1"/>
</dbReference>
<dbReference type="InterPro" id="IPR016102">
    <property type="entry name" value="Succinyl-CoA_synth-like"/>
</dbReference>
<protein>
    <submittedName>
        <fullName evidence="4">Acyl-CoA synthetase (NDP forming)</fullName>
    </submittedName>
</protein>
<sequence length="931" mass="98588">MTDDAHETPASAYPLAWEADVILRDGSTTHVRPIRPEDADALQAFHVAQSERSIYFRFFAPLPRLPEKDLERFTHVDHVDRAALVAVASPRDGEDTGERIIGVARYDRTGPDSAEVAFNIADSVQGRGLGSVLLEHIAAAARERGIRHFSAEVLPQNTRMLAVFREAGYDLTQRLEDEVYTVTIDLDPTERSRSVMAERERRAEARSISTLFDVASVVVVASPTTQPGSADAQMIERAIEALVASRALTQRATDGDGPQRPRIDVVGLPPAARLWSTDEVTYHESLAALADVREGDAPDDGRGPLAVLAAPPEEAVAAVPGLARLRTHALLLFSEGFAEVGPEGLERQRALLRAARTAGMRVVGPGSYGLLRASADVTINATLATVPPPPGRIGVFCQSAPTAVTLLATIARRGLGLSSFLSAGNRADVSGNDLMQYWHEDDDTHVACLFLESIGNPRKFSRIARRLSARKPVVVVTAGRSGQVVPPGHAVRPTLAPRRTLDEMLRQSGVIRAENTHEMMDVAQLLDTQPLPPGRRVGIVASSAALAALVAEAAAANGLAVLPRTGVVAEGDDAAQAARVVDEVFDAECDAVVVVDIPVLGGADRPLARAAAEAAARTGRTTVASVLGRHGLVDELAATNPDGTTVHVPAYATPEDAVRALGAVARYAAWRRDGFGTFAQPEADTDRAQDLVDAWLADASAGTDLTLDAARVDELLGCYGLTVVPVRTVGSADEAVAAADELGWPVALKSTAEALRHRADLGGVRLGLTDATELRTAYAAMAAETERLLGEAAPLDVQTMVTGGVACVVRSTEDPLFGPVVSFGLAGDATDLLADVSYGIPPLTDRDVSDMVRSLRAAPRLFGYRGIGPMDVPAIEDVLARVARLADDVPELRALELYPVVVSPHGAHVLAARATLAHGQRPDESRRAMPG</sequence>
<dbReference type="InterPro" id="IPR011761">
    <property type="entry name" value="ATP-grasp"/>
</dbReference>
<dbReference type="Gene3D" id="3.40.50.261">
    <property type="entry name" value="Succinyl-CoA synthetase domains"/>
    <property type="match status" value="2"/>
</dbReference>
<dbReference type="PROSITE" id="PS51186">
    <property type="entry name" value="GNAT"/>
    <property type="match status" value="1"/>
</dbReference>
<reference evidence="4 5" key="1">
    <citation type="submission" date="2017-10" db="EMBL/GenBank/DDBJ databases">
        <title>Sequencing the genomes of 1000 actinobacteria strains.</title>
        <authorList>
            <person name="Klenk H.-P."/>
        </authorList>
    </citation>
    <scope>NUCLEOTIDE SEQUENCE [LARGE SCALE GENOMIC DNA]</scope>
    <source>
        <strain evidence="4 5">DSM 21574</strain>
    </source>
</reference>
<dbReference type="Pfam" id="PF13549">
    <property type="entry name" value="ATP-grasp_5"/>
    <property type="match status" value="1"/>
</dbReference>
<dbReference type="PROSITE" id="PS50975">
    <property type="entry name" value="ATP_GRASP"/>
    <property type="match status" value="1"/>
</dbReference>
<evidence type="ECO:0000256" key="1">
    <source>
        <dbReference type="PROSITE-ProRule" id="PRU00409"/>
    </source>
</evidence>
<evidence type="ECO:0000313" key="4">
    <source>
        <dbReference type="EMBL" id="PFG35502.1"/>
    </source>
</evidence>
<dbReference type="InterPro" id="IPR032875">
    <property type="entry name" value="Succ_CoA_lig_flav_dom"/>
</dbReference>
<accession>A0A2A9EB80</accession>
<dbReference type="OrthoDB" id="190266at2"/>
<evidence type="ECO:0000313" key="5">
    <source>
        <dbReference type="Proteomes" id="UP000221394"/>
    </source>
</evidence>
<comment type="caution">
    <text evidence="4">The sequence shown here is derived from an EMBL/GenBank/DDBJ whole genome shotgun (WGS) entry which is preliminary data.</text>
</comment>
<dbReference type="GO" id="GO:0005524">
    <property type="term" value="F:ATP binding"/>
    <property type="evidence" value="ECO:0007669"/>
    <property type="project" value="UniProtKB-UniRule"/>
</dbReference>
<dbReference type="CDD" id="cd04301">
    <property type="entry name" value="NAT_SF"/>
    <property type="match status" value="1"/>
</dbReference>
<dbReference type="InterPro" id="IPR000182">
    <property type="entry name" value="GNAT_dom"/>
</dbReference>
<keyword evidence="1" id="KW-0547">Nucleotide-binding</keyword>
<proteinExistence type="predicted"/>
<gene>
    <name evidence="4" type="ORF">ATL41_0185</name>
</gene>
<dbReference type="SUPFAM" id="SSF52210">
    <property type="entry name" value="Succinyl-CoA synthetase domains"/>
    <property type="match status" value="2"/>
</dbReference>
<dbReference type="InterPro" id="IPR013815">
    <property type="entry name" value="ATP_grasp_subdomain_1"/>
</dbReference>
<dbReference type="InterPro" id="IPR036291">
    <property type="entry name" value="NAD(P)-bd_dom_sf"/>
</dbReference>
<dbReference type="Gene3D" id="3.30.470.20">
    <property type="entry name" value="ATP-grasp fold, B domain"/>
    <property type="match status" value="1"/>
</dbReference>